<feature type="region of interest" description="Disordered" evidence="1">
    <location>
        <begin position="18"/>
        <end position="43"/>
    </location>
</feature>
<evidence type="ECO:0000313" key="2">
    <source>
        <dbReference type="EMBL" id="SVA59848.1"/>
    </source>
</evidence>
<proteinExistence type="predicted"/>
<gene>
    <name evidence="2" type="ORF">METZ01_LOCUS112702</name>
</gene>
<feature type="non-terminal residue" evidence="2">
    <location>
        <position position="1"/>
    </location>
</feature>
<evidence type="ECO:0000256" key="1">
    <source>
        <dbReference type="SAM" id="MobiDB-lite"/>
    </source>
</evidence>
<name>A0A381X5A3_9ZZZZ</name>
<protein>
    <submittedName>
        <fullName evidence="2">Uncharacterized protein</fullName>
    </submittedName>
</protein>
<sequence length="43" mass="4737">VPHCGGEQGEWQEHVAEIHRPSRDTPLASAKVESVELADEQDV</sequence>
<accession>A0A381X5A3</accession>
<dbReference type="AlphaFoldDB" id="A0A381X5A3"/>
<dbReference type="EMBL" id="UINC01013946">
    <property type="protein sequence ID" value="SVA59848.1"/>
    <property type="molecule type" value="Genomic_DNA"/>
</dbReference>
<organism evidence="2">
    <name type="scientific">marine metagenome</name>
    <dbReference type="NCBI Taxonomy" id="408172"/>
    <lineage>
        <taxon>unclassified sequences</taxon>
        <taxon>metagenomes</taxon>
        <taxon>ecological metagenomes</taxon>
    </lineage>
</organism>
<reference evidence="2" key="1">
    <citation type="submission" date="2018-05" db="EMBL/GenBank/DDBJ databases">
        <authorList>
            <person name="Lanie J.A."/>
            <person name="Ng W.-L."/>
            <person name="Kazmierczak K.M."/>
            <person name="Andrzejewski T.M."/>
            <person name="Davidsen T.M."/>
            <person name="Wayne K.J."/>
            <person name="Tettelin H."/>
            <person name="Glass J.I."/>
            <person name="Rusch D."/>
            <person name="Podicherti R."/>
            <person name="Tsui H.-C.T."/>
            <person name="Winkler M.E."/>
        </authorList>
    </citation>
    <scope>NUCLEOTIDE SEQUENCE</scope>
</reference>